<accession>A0ABN4UDJ8</accession>
<dbReference type="EMBL" id="CP014325">
    <property type="protein sequence ID" value="APR65380.1"/>
    <property type="molecule type" value="Genomic_DNA"/>
</dbReference>
<organism evidence="1 2">
    <name type="scientific">Borrelia anserina Es</name>
    <dbReference type="NCBI Taxonomy" id="1365188"/>
    <lineage>
        <taxon>Bacteria</taxon>
        <taxon>Pseudomonadati</taxon>
        <taxon>Spirochaetota</taxon>
        <taxon>Spirochaetia</taxon>
        <taxon>Spirochaetales</taxon>
        <taxon>Borreliaceae</taxon>
        <taxon>Borrelia</taxon>
    </lineage>
</organism>
<gene>
    <name evidence="1" type="ORF">N187_A61</name>
</gene>
<dbReference type="Pfam" id="PF02414">
    <property type="entry name" value="Borrelia_orfA"/>
    <property type="match status" value="1"/>
</dbReference>
<proteinExistence type="predicted"/>
<geneLocation type="plasmid" evidence="1 2">
    <name>lpA89</name>
</geneLocation>
<name>A0ABN4UDJ8_BORAN</name>
<reference evidence="1" key="1">
    <citation type="submission" date="2016-02" db="EMBL/GenBank/DDBJ databases">
        <title>lpA89 plasmid of the avian spirochetosis agent Borrelia anserina Es.</title>
        <authorList>
            <person name="Elbir H."/>
            <person name="Sitlani P."/>
            <person name="Bergstroem S."/>
            <person name="Barbour A.G."/>
        </authorList>
    </citation>
    <scope>NUCLEOTIDE SEQUENCE [LARGE SCALE GENOMIC DNA]</scope>
    <source>
        <strain evidence="1">Es</strain>
        <plasmid evidence="1">lpA89</plasmid>
    </source>
</reference>
<sequence length="368" mass="44174">MKIKSIKGKTNRYQYNLIVLVSTLNFMNSKLKKYTQKNILYFFNGNLKRNNQKTVKIKTLQNYLYALEKKFQITLNYCRHLGKKCGSEVYYTLQYPKKECHTKINSYFKNIKEEKINKFRERVDIHRKENGSPKWECINNTNNKREKNALLKYISKCNFKTDLPLILLNLKTEKESKIKLFKEVKKYEMIIKSLSRENLESIKNELKIGKIECVRDFLERNGYLNKNVQEKDSKSEANIKKLRKILVEVETELKLQNYDQEALRKGIDKIYETYKEKPHFIVEKNKYKDLDHLIRKIKVSTQVCQKQESTNNDIKNNIFSILLEQLRHRVDIDVLIPTLKKFINAKDKLKYSKVVDNTYYYELLRMIK</sequence>
<keyword evidence="2" id="KW-1185">Reference proteome</keyword>
<protein>
    <submittedName>
        <fullName evidence="1">P57-type protein</fullName>
    </submittedName>
</protein>
<dbReference type="InterPro" id="IPR003459">
    <property type="entry name" value="Borrelia_plasmid_OrfA"/>
</dbReference>
<evidence type="ECO:0000313" key="1">
    <source>
        <dbReference type="EMBL" id="APR65380.1"/>
    </source>
</evidence>
<keyword evidence="1" id="KW-0614">Plasmid</keyword>
<dbReference type="RefSeq" id="WP_025420010.1">
    <property type="nucleotide sequence ID" value="NZ_CP014325.1"/>
</dbReference>
<evidence type="ECO:0000313" key="2">
    <source>
        <dbReference type="Proteomes" id="UP000185502"/>
    </source>
</evidence>
<dbReference type="Proteomes" id="UP000185502">
    <property type="component" value="Plasmid lpA89"/>
</dbReference>